<feature type="compositionally biased region" description="Pro residues" evidence="6">
    <location>
        <begin position="640"/>
        <end position="662"/>
    </location>
</feature>
<dbReference type="InterPro" id="IPR015919">
    <property type="entry name" value="Cadherin-like_sf"/>
</dbReference>
<proteinExistence type="predicted"/>
<accession>A0ABM1VS29</accession>
<feature type="region of interest" description="Disordered" evidence="6">
    <location>
        <begin position="626"/>
        <end position="726"/>
    </location>
</feature>
<keyword evidence="7" id="KW-0812">Transmembrane</keyword>
<sequence length="726" mass="78507">MTSLGVWHVALVLGGVFNFASTAPEITSFDKVSELRVGTLTNEVLATITCEDPDGDLTRTQVLSVQPTSPCANCFEVLDCGAAECLQYRAGVGTLSYAAAPRYLITIQCEDTNEPAATEVIQINVVPNTAPYFNNDFRQNVISGSAVAGSLLFTAAARDDDPTDTLRYSMTVVPASSTGSYEIDDSSGAIRNTVDMRSECRGMVTFLVTASDGINTAGPMVVQNRITNANTAPVAMNMNREVKIPEDATGTVYTMDFIDPDGDPLTYTYTTTNAAGWAQFSTIDDPPKIDTNTALNYEDSTLRQTNIVVQATDGFCTSPEYSLRLTITDVNEQPILSPTNSHLEVCEGKSEFPSGLVIQDEDTLDTHTWKYNSPNFFGRHGVDPDNGLLLTNLDYDIDVPTHPVSNEYIISVEDKGKLSDTATVTVTFLDCNDNHPFFDGTKKEHRHTFAATECQAGGSVLGTISADDDDSAREQNNVLVYSGSGGSVSVDSGGSVILNTPLPAGNVITFNAQASDQGQTPGPLTSEQPSVITVYFTVCPTPPPTVSAAPVTAAPTTTTAAPTAAPVRDDADNLAWIIIAALLGTLMLGLLTFMLYRYWPMCVSTCSKINCQKRCCKTRTKLRPMNPVKRRPIEKITPARRPPPPAKPEPEVPEAPPPPPGPGFLFGFWKERYPDDDFKFQPQRKDLPTPGDMDDHYPHTFDPLEPPPQATQATPVPPQKKKCIVM</sequence>
<feature type="compositionally biased region" description="Basic and acidic residues" evidence="6">
    <location>
        <begin position="669"/>
        <end position="699"/>
    </location>
</feature>
<evidence type="ECO:0000256" key="2">
    <source>
        <dbReference type="ARBA" id="ARBA00022737"/>
    </source>
</evidence>
<keyword evidence="10" id="KW-1185">Reference proteome</keyword>
<gene>
    <name evidence="11" type="primary">LOC101854790</name>
</gene>
<evidence type="ECO:0000256" key="4">
    <source>
        <dbReference type="ARBA" id="ARBA00023136"/>
    </source>
</evidence>
<feature type="transmembrane region" description="Helical" evidence="7">
    <location>
        <begin position="574"/>
        <end position="599"/>
    </location>
</feature>
<dbReference type="Gene3D" id="2.60.40.60">
    <property type="entry name" value="Cadherins"/>
    <property type="match status" value="3"/>
</dbReference>
<dbReference type="Proteomes" id="UP000694888">
    <property type="component" value="Unplaced"/>
</dbReference>
<keyword evidence="3 5" id="KW-0106">Calcium</keyword>
<keyword evidence="8" id="KW-0732">Signal</keyword>
<evidence type="ECO:0000256" key="8">
    <source>
        <dbReference type="SAM" id="SignalP"/>
    </source>
</evidence>
<dbReference type="PANTHER" id="PTHR24027:SF442">
    <property type="entry name" value="PROTOCADHERIN-15 ISOFORM X1"/>
    <property type="match status" value="1"/>
</dbReference>
<keyword evidence="2" id="KW-0677">Repeat</keyword>
<evidence type="ECO:0000256" key="7">
    <source>
        <dbReference type="SAM" id="Phobius"/>
    </source>
</evidence>
<dbReference type="SUPFAM" id="SSF49313">
    <property type="entry name" value="Cadherin-like"/>
    <property type="match status" value="4"/>
</dbReference>
<protein>
    <submittedName>
        <fullName evidence="11">Cadherin-related family member 2</fullName>
    </submittedName>
</protein>
<feature type="domain" description="Cadherin" evidence="9">
    <location>
        <begin position="382"/>
        <end position="438"/>
    </location>
</feature>
<keyword evidence="4 7" id="KW-0472">Membrane</keyword>
<dbReference type="PANTHER" id="PTHR24027">
    <property type="entry name" value="CADHERIN-23"/>
    <property type="match status" value="1"/>
</dbReference>
<evidence type="ECO:0000259" key="9">
    <source>
        <dbReference type="PROSITE" id="PS50268"/>
    </source>
</evidence>
<keyword evidence="7" id="KW-1133">Transmembrane helix</keyword>
<evidence type="ECO:0000313" key="11">
    <source>
        <dbReference type="RefSeq" id="XP_035825221.1"/>
    </source>
</evidence>
<dbReference type="PROSITE" id="PS50268">
    <property type="entry name" value="CADHERIN_2"/>
    <property type="match status" value="3"/>
</dbReference>
<dbReference type="CDD" id="cd11304">
    <property type="entry name" value="Cadherin_repeat"/>
    <property type="match status" value="1"/>
</dbReference>
<feature type="signal peptide" evidence="8">
    <location>
        <begin position="1"/>
        <end position="22"/>
    </location>
</feature>
<reference evidence="11" key="1">
    <citation type="submission" date="2025-08" db="UniProtKB">
        <authorList>
            <consortium name="RefSeq"/>
        </authorList>
    </citation>
    <scope>IDENTIFICATION</scope>
</reference>
<feature type="chain" id="PRO_5045432486" evidence="8">
    <location>
        <begin position="23"/>
        <end position="726"/>
    </location>
</feature>
<dbReference type="RefSeq" id="XP_035825221.1">
    <property type="nucleotide sequence ID" value="XM_035969328.1"/>
</dbReference>
<feature type="domain" description="Cadherin" evidence="9">
    <location>
        <begin position="236"/>
        <end position="340"/>
    </location>
</feature>
<evidence type="ECO:0000313" key="10">
    <source>
        <dbReference type="Proteomes" id="UP000694888"/>
    </source>
</evidence>
<dbReference type="GeneID" id="101854790"/>
<organism evidence="10 11">
    <name type="scientific">Aplysia californica</name>
    <name type="common">California sea hare</name>
    <dbReference type="NCBI Taxonomy" id="6500"/>
    <lineage>
        <taxon>Eukaryota</taxon>
        <taxon>Metazoa</taxon>
        <taxon>Spiralia</taxon>
        <taxon>Lophotrochozoa</taxon>
        <taxon>Mollusca</taxon>
        <taxon>Gastropoda</taxon>
        <taxon>Heterobranchia</taxon>
        <taxon>Euthyneura</taxon>
        <taxon>Tectipleura</taxon>
        <taxon>Aplysiida</taxon>
        <taxon>Aplysioidea</taxon>
        <taxon>Aplysiidae</taxon>
        <taxon>Aplysia</taxon>
    </lineage>
</organism>
<dbReference type="InterPro" id="IPR039808">
    <property type="entry name" value="Cadherin"/>
</dbReference>
<comment type="subcellular location">
    <subcellularLocation>
        <location evidence="1">Membrane</location>
    </subcellularLocation>
</comment>
<dbReference type="InterPro" id="IPR002126">
    <property type="entry name" value="Cadherin-like_dom"/>
</dbReference>
<evidence type="ECO:0000256" key="1">
    <source>
        <dbReference type="ARBA" id="ARBA00004370"/>
    </source>
</evidence>
<dbReference type="PRINTS" id="PR00205">
    <property type="entry name" value="CADHERIN"/>
</dbReference>
<evidence type="ECO:0000256" key="6">
    <source>
        <dbReference type="SAM" id="MobiDB-lite"/>
    </source>
</evidence>
<feature type="domain" description="Cadherin" evidence="9">
    <location>
        <begin position="129"/>
        <end position="235"/>
    </location>
</feature>
<name>A0ABM1VS29_APLCA</name>
<evidence type="ECO:0000256" key="3">
    <source>
        <dbReference type="ARBA" id="ARBA00022837"/>
    </source>
</evidence>
<evidence type="ECO:0000256" key="5">
    <source>
        <dbReference type="PROSITE-ProRule" id="PRU00043"/>
    </source>
</evidence>